<dbReference type="InterPro" id="IPR016939">
    <property type="entry name" value="Ribosomal_mS23_fun"/>
</dbReference>
<evidence type="ECO:0000256" key="2">
    <source>
        <dbReference type="ARBA" id="ARBA00009864"/>
    </source>
</evidence>
<evidence type="ECO:0000256" key="3">
    <source>
        <dbReference type="ARBA" id="ARBA00022980"/>
    </source>
</evidence>
<dbReference type="Proteomes" id="UP001305779">
    <property type="component" value="Unassembled WGS sequence"/>
</dbReference>
<name>A0ABR0E5C6_ZASCE</name>
<keyword evidence="3" id="KW-0689">Ribosomal protein</keyword>
<evidence type="ECO:0000313" key="10">
    <source>
        <dbReference type="Proteomes" id="UP001305779"/>
    </source>
</evidence>
<keyword evidence="5" id="KW-0687">Ribonucleoprotein</keyword>
<sequence>MGRYNFAAQNVQKQASQLLHAKRIPAPPAWYDVIGTTPPSTRLVRQPMQRAQEPGKRPPKKRSRMFQPLNITYQEDNLRWEYFNDHPWELARPRVVLENDGRDHEKWDWSVPLDASLHRPKAGSMDQFGRRADLVWDRIMVKQSGRPINGESVVQRQNHLLRTGMAPAAAYDKARKELYRVRHAQETELRVAREEALATGAYFGPGPLQIGMQLEDKAYEDWKVWAEKEIVAAKQLSTSAYTGTENEDADLEIQEPQQEELQEVSSQIPATNAGQTAQGGAAVHP</sequence>
<evidence type="ECO:0000256" key="6">
    <source>
        <dbReference type="ARBA" id="ARBA00035137"/>
    </source>
</evidence>
<reference evidence="9 10" key="1">
    <citation type="journal article" date="2023" name="G3 (Bethesda)">
        <title>A chromosome-level genome assembly of Zasmidium syzygii isolated from banana leaves.</title>
        <authorList>
            <person name="van Westerhoven A.C."/>
            <person name="Mehrabi R."/>
            <person name="Talebi R."/>
            <person name="Steentjes M.B.F."/>
            <person name="Corcolon B."/>
            <person name="Chong P.A."/>
            <person name="Kema G.H.J."/>
            <person name="Seidl M.F."/>
        </authorList>
    </citation>
    <scope>NUCLEOTIDE SEQUENCE [LARGE SCALE GENOMIC DNA]</scope>
    <source>
        <strain evidence="9 10">P124</strain>
    </source>
</reference>
<comment type="caution">
    <text evidence="9">The sequence shown here is derived from an EMBL/GenBank/DDBJ whole genome shotgun (WGS) entry which is preliminary data.</text>
</comment>
<proteinExistence type="inferred from homology"/>
<evidence type="ECO:0000256" key="5">
    <source>
        <dbReference type="ARBA" id="ARBA00023274"/>
    </source>
</evidence>
<protein>
    <recommendedName>
        <fullName evidence="6">Small ribosomal subunit protein mS23</fullName>
    </recommendedName>
    <alternativeName>
        <fullName evidence="7">37S ribosomal protein S25, mitochondrial</fullName>
    </alternativeName>
</protein>
<gene>
    <name evidence="9" type="ORF">PRZ48_012618</name>
</gene>
<evidence type="ECO:0000313" key="9">
    <source>
        <dbReference type="EMBL" id="KAK4496638.1"/>
    </source>
</evidence>
<dbReference type="PANTHER" id="PTHR37799:SF1">
    <property type="entry name" value="SMALL RIBOSOMAL SUBUNIT PROTEIN MS23"/>
    <property type="match status" value="1"/>
</dbReference>
<evidence type="ECO:0000256" key="8">
    <source>
        <dbReference type="SAM" id="MobiDB-lite"/>
    </source>
</evidence>
<dbReference type="Pfam" id="PF13741">
    <property type="entry name" value="MRP-S25"/>
    <property type="match status" value="2"/>
</dbReference>
<evidence type="ECO:0000256" key="7">
    <source>
        <dbReference type="ARBA" id="ARBA00035421"/>
    </source>
</evidence>
<feature type="compositionally biased region" description="Acidic residues" evidence="8">
    <location>
        <begin position="245"/>
        <end position="262"/>
    </location>
</feature>
<comment type="similarity">
    <text evidence="2">Belongs to the mitochondrion-specific ribosomal protein mS23 family.</text>
</comment>
<feature type="region of interest" description="Disordered" evidence="8">
    <location>
        <begin position="44"/>
        <end position="64"/>
    </location>
</feature>
<evidence type="ECO:0000256" key="1">
    <source>
        <dbReference type="ARBA" id="ARBA00004173"/>
    </source>
</evidence>
<organism evidence="9 10">
    <name type="scientific">Zasmidium cellare</name>
    <name type="common">Wine cellar mold</name>
    <name type="synonym">Racodium cellare</name>
    <dbReference type="NCBI Taxonomy" id="395010"/>
    <lineage>
        <taxon>Eukaryota</taxon>
        <taxon>Fungi</taxon>
        <taxon>Dikarya</taxon>
        <taxon>Ascomycota</taxon>
        <taxon>Pezizomycotina</taxon>
        <taxon>Dothideomycetes</taxon>
        <taxon>Dothideomycetidae</taxon>
        <taxon>Mycosphaerellales</taxon>
        <taxon>Mycosphaerellaceae</taxon>
        <taxon>Zasmidium</taxon>
    </lineage>
</organism>
<keyword evidence="4" id="KW-0496">Mitochondrion</keyword>
<feature type="compositionally biased region" description="Low complexity" evidence="8">
    <location>
        <begin position="263"/>
        <end position="285"/>
    </location>
</feature>
<evidence type="ECO:0000256" key="4">
    <source>
        <dbReference type="ARBA" id="ARBA00023128"/>
    </source>
</evidence>
<feature type="region of interest" description="Disordered" evidence="8">
    <location>
        <begin position="241"/>
        <end position="285"/>
    </location>
</feature>
<comment type="subcellular location">
    <subcellularLocation>
        <location evidence="1">Mitochondrion</location>
    </subcellularLocation>
</comment>
<keyword evidence="10" id="KW-1185">Reference proteome</keyword>
<dbReference type="EMBL" id="JAXOVC010000010">
    <property type="protein sequence ID" value="KAK4496638.1"/>
    <property type="molecule type" value="Genomic_DNA"/>
</dbReference>
<dbReference type="PANTHER" id="PTHR37799">
    <property type="entry name" value="37S RIBOSOMAL PROTEIN S25, MITOCHONDRIAL"/>
    <property type="match status" value="1"/>
</dbReference>
<accession>A0ABR0E5C6</accession>